<gene>
    <name evidence="2" type="ORF">SAMN05878282_11414</name>
</gene>
<dbReference type="Proteomes" id="UP000185841">
    <property type="component" value="Unassembled WGS sequence"/>
</dbReference>
<accession>A0A1N6XPU2</accession>
<name>A0A1N6XPU2_AQUAC</name>
<protein>
    <submittedName>
        <fullName evidence="2">Uncharacterized protein</fullName>
    </submittedName>
</protein>
<keyword evidence="1" id="KW-0812">Transmembrane</keyword>
<reference evidence="2 3" key="1">
    <citation type="submission" date="2017-01" db="EMBL/GenBank/DDBJ databases">
        <authorList>
            <person name="Mah S.A."/>
            <person name="Swanson W.J."/>
            <person name="Moy G.W."/>
            <person name="Vacquier V.D."/>
        </authorList>
    </citation>
    <scope>NUCLEOTIDE SEQUENCE [LARGE SCALE GENOMIC DNA]</scope>
    <source>
        <strain evidence="2 3">RU36E</strain>
    </source>
</reference>
<dbReference type="EMBL" id="FTMP01000014">
    <property type="protein sequence ID" value="SIR04330.1"/>
    <property type="molecule type" value="Genomic_DNA"/>
</dbReference>
<dbReference type="AlphaFoldDB" id="A0A1N6XPU2"/>
<keyword evidence="1" id="KW-0472">Membrane</keyword>
<evidence type="ECO:0000256" key="1">
    <source>
        <dbReference type="SAM" id="Phobius"/>
    </source>
</evidence>
<evidence type="ECO:0000313" key="2">
    <source>
        <dbReference type="EMBL" id="SIR04330.1"/>
    </source>
</evidence>
<organism evidence="2 3">
    <name type="scientific">Aquipseudomonas alcaligenes</name>
    <name type="common">Pseudomonas alcaligenes</name>
    <dbReference type="NCBI Taxonomy" id="43263"/>
    <lineage>
        <taxon>Bacteria</taxon>
        <taxon>Pseudomonadati</taxon>
        <taxon>Pseudomonadota</taxon>
        <taxon>Gammaproteobacteria</taxon>
        <taxon>Pseudomonadales</taxon>
        <taxon>Pseudomonadaceae</taxon>
        <taxon>Aquipseudomonas</taxon>
    </lineage>
</organism>
<keyword evidence="1" id="KW-1133">Transmembrane helix</keyword>
<proteinExistence type="predicted"/>
<evidence type="ECO:0000313" key="3">
    <source>
        <dbReference type="Proteomes" id="UP000185841"/>
    </source>
</evidence>
<sequence length="80" mass="8230">MTEREVALEQALGAVVAVALQLGISMTLLAKAKADLLLQASESEPAKQQVLGAVREIELAALGSGSSLPIGPLIDVKQHA</sequence>
<feature type="transmembrane region" description="Helical" evidence="1">
    <location>
        <begin position="12"/>
        <end position="30"/>
    </location>
</feature>